<proteinExistence type="predicted"/>
<accession>A0A0R3E2K2</accession>
<feature type="transmembrane region" description="Helical" evidence="2">
    <location>
        <begin position="348"/>
        <end position="368"/>
    </location>
</feature>
<reference evidence="3 4" key="1">
    <citation type="submission" date="2015-09" db="EMBL/GenBank/DDBJ databases">
        <title>Draft Genome Sequence of Bradyrhizobium manausense Strain BR 3351T, a Novel Symbiotic Nitrogen-Fixing Alphaproteobacterium Isolated from Brazilian Amazon Rain Forest.</title>
        <authorList>
            <person name="De Araujo J.L."/>
            <person name="Zilli J.E."/>
        </authorList>
    </citation>
    <scope>NUCLEOTIDE SEQUENCE [LARGE SCALE GENOMIC DNA]</scope>
    <source>
        <strain evidence="3 4">BR3351</strain>
    </source>
</reference>
<evidence type="ECO:0000256" key="2">
    <source>
        <dbReference type="SAM" id="Phobius"/>
    </source>
</evidence>
<dbReference type="OrthoDB" id="8218077at2"/>
<feature type="transmembrane region" description="Helical" evidence="2">
    <location>
        <begin position="228"/>
        <end position="250"/>
    </location>
</feature>
<keyword evidence="2" id="KW-0812">Transmembrane</keyword>
<evidence type="ECO:0000256" key="1">
    <source>
        <dbReference type="SAM" id="MobiDB-lite"/>
    </source>
</evidence>
<keyword evidence="2" id="KW-1133">Transmembrane helix</keyword>
<protein>
    <submittedName>
        <fullName evidence="3">Uncharacterized protein</fullName>
    </submittedName>
</protein>
<dbReference type="Proteomes" id="UP000051936">
    <property type="component" value="Unassembled WGS sequence"/>
</dbReference>
<sequence length="375" mass="38598">MLEDSTALTPPKNQTRRSKTPAERQRACRQRKKLKRQIALLAASSAVPAEVLREGLTVIPESASPVTADVTLVTPAAALAVTPNVAPVTDVAALAVTANVTSTTPDPALPVTANVTLVTSAAALPATASVTPVTAGAASPVTANVTTYTKSHNHVTVGRRISSHVLTAAALALCGVAITTNGWFARSLGSSDLAGWLFFAVGAAADLVLLAVPEAATQLWQAGKRPTAAAAWAIWSIVSVFALTGGIGFASANIADVTLARAARITPAVTAARAALNDAVTARDRECASGEGRICRARDQVVTERHRALEAAMSSVEHAADPQADAAIKIVTWLSAGNLKPTADDFNMLRVVLLALLPQLGGLLLMIAGRARRSS</sequence>
<evidence type="ECO:0000313" key="3">
    <source>
        <dbReference type="EMBL" id="KRQ14654.1"/>
    </source>
</evidence>
<dbReference type="EMBL" id="LJYG01000047">
    <property type="protein sequence ID" value="KRQ14654.1"/>
    <property type="molecule type" value="Genomic_DNA"/>
</dbReference>
<evidence type="ECO:0000313" key="4">
    <source>
        <dbReference type="Proteomes" id="UP000051936"/>
    </source>
</evidence>
<dbReference type="AlphaFoldDB" id="A0A0R3E2K2"/>
<keyword evidence="2" id="KW-0472">Membrane</keyword>
<dbReference type="STRING" id="989370.AOQ71_12250"/>
<name>A0A0R3E2K2_9BRAD</name>
<feature type="compositionally biased region" description="Polar residues" evidence="1">
    <location>
        <begin position="1"/>
        <end position="13"/>
    </location>
</feature>
<feature type="transmembrane region" description="Helical" evidence="2">
    <location>
        <begin position="165"/>
        <end position="184"/>
    </location>
</feature>
<feature type="transmembrane region" description="Helical" evidence="2">
    <location>
        <begin position="196"/>
        <end position="216"/>
    </location>
</feature>
<keyword evidence="4" id="KW-1185">Reference proteome</keyword>
<organism evidence="3 4">
    <name type="scientific">Bradyrhizobium manausense</name>
    <dbReference type="NCBI Taxonomy" id="989370"/>
    <lineage>
        <taxon>Bacteria</taxon>
        <taxon>Pseudomonadati</taxon>
        <taxon>Pseudomonadota</taxon>
        <taxon>Alphaproteobacteria</taxon>
        <taxon>Hyphomicrobiales</taxon>
        <taxon>Nitrobacteraceae</taxon>
        <taxon>Bradyrhizobium</taxon>
    </lineage>
</organism>
<gene>
    <name evidence="3" type="ORF">AOQ71_12250</name>
</gene>
<feature type="region of interest" description="Disordered" evidence="1">
    <location>
        <begin position="1"/>
        <end position="25"/>
    </location>
</feature>
<comment type="caution">
    <text evidence="3">The sequence shown here is derived from an EMBL/GenBank/DDBJ whole genome shotgun (WGS) entry which is preliminary data.</text>
</comment>
<dbReference type="RefSeq" id="WP_057746464.1">
    <property type="nucleotide sequence ID" value="NZ_LJYG01000047.1"/>
</dbReference>